<dbReference type="EMBL" id="FQWB01000009">
    <property type="protein sequence ID" value="SHG98113.1"/>
    <property type="molecule type" value="Genomic_DNA"/>
</dbReference>
<protein>
    <submittedName>
        <fullName evidence="1">Uncharacterized protein</fullName>
    </submittedName>
</protein>
<dbReference type="RefSeq" id="WP_073371863.1">
    <property type="nucleotide sequence ID" value="NZ_FQWB01000009.1"/>
</dbReference>
<dbReference type="CDD" id="cd22641">
    <property type="entry name" value="C24-like"/>
    <property type="match status" value="1"/>
</dbReference>
<proteinExistence type="predicted"/>
<name>A0A1M5PA38_9FLAO</name>
<keyword evidence="2" id="KW-1185">Reference proteome</keyword>
<dbReference type="OrthoDB" id="9113831at2"/>
<dbReference type="AlphaFoldDB" id="A0A1M5PA38"/>
<evidence type="ECO:0000313" key="2">
    <source>
        <dbReference type="Proteomes" id="UP000184516"/>
    </source>
</evidence>
<accession>A0A1M5PA38</accession>
<evidence type="ECO:0000313" key="1">
    <source>
        <dbReference type="EMBL" id="SHG98113.1"/>
    </source>
</evidence>
<dbReference type="STRING" id="468056.SAMN05443549_109105"/>
<reference evidence="2" key="1">
    <citation type="submission" date="2016-11" db="EMBL/GenBank/DDBJ databases">
        <authorList>
            <person name="Varghese N."/>
            <person name="Submissions S."/>
        </authorList>
    </citation>
    <scope>NUCLEOTIDE SEQUENCE [LARGE SCALE GENOMIC DNA]</scope>
    <source>
        <strain evidence="2">DSM 19978</strain>
    </source>
</reference>
<organism evidence="1 2">
    <name type="scientific">Flavobacterium fluvii</name>
    <dbReference type="NCBI Taxonomy" id="468056"/>
    <lineage>
        <taxon>Bacteria</taxon>
        <taxon>Pseudomonadati</taxon>
        <taxon>Bacteroidota</taxon>
        <taxon>Flavobacteriia</taxon>
        <taxon>Flavobacteriales</taxon>
        <taxon>Flavobacteriaceae</taxon>
        <taxon>Flavobacterium</taxon>
    </lineage>
</organism>
<gene>
    <name evidence="1" type="ORF">SAMN05443549_109105</name>
</gene>
<sequence>MNRFNFMQSIGFPIECDILDEMQKAYTLFNALGYISGNFSIISGCGLVGTTVADGVVFINGEVLEFIGGTVQTNVIIVEAIEALEFEDLSTHDVVYRRHATFGTATEQWLWADFKPSFPTKDISEALALKFDAADLSTITDRITELEKKNAVFQAGGGMVLWNKPAADIPNGWHEVVNWRDRMPFGWNPENEGENVGDVGGAASVAVSVPLSGYGVGDGTSGGTSGLLIVSTGAAEVGESFESVKKVSTAPTAATTNIMNPYRLVMFIEYIYTAPTL</sequence>
<dbReference type="Proteomes" id="UP000184516">
    <property type="component" value="Unassembled WGS sequence"/>
</dbReference>